<dbReference type="PROSITE" id="PS50151">
    <property type="entry name" value="UVR"/>
    <property type="match status" value="1"/>
</dbReference>
<proteinExistence type="predicted"/>
<dbReference type="NCBIfam" id="TIGR00194">
    <property type="entry name" value="uvrC"/>
    <property type="match status" value="1"/>
</dbReference>
<feature type="domain" description="UvrC family homology region profile" evidence="8">
    <location>
        <begin position="247"/>
        <end position="461"/>
    </location>
</feature>
<evidence type="ECO:0000256" key="5">
    <source>
        <dbReference type="ARBA" id="ARBA00023204"/>
    </source>
</evidence>
<dbReference type="InterPro" id="IPR038476">
    <property type="entry name" value="UvrC_RNase_H_dom_sf"/>
</dbReference>
<dbReference type="GO" id="GO:0009380">
    <property type="term" value="C:excinuclease repair complex"/>
    <property type="evidence" value="ECO:0007669"/>
    <property type="project" value="InterPro"/>
</dbReference>
<sequence length="526" mass="59734">MPSFVSLAPHSPGVYLMKDALATVIYVGKAKDLKNRISSYFNNKKHDSKTMQLVEQIADIEFIITSNETEALILESNLIKKFKGKYNVDLKDSYRYPYVKVTNEPFSKIVVVREPKKNLDPKDLVFGPFVDGSARHTMIDMVEKTFRIRTCKTLPKKACLKFYMGQCTAPCIQNVSREEYAVQVEKAADFFSGKRETLISILEEEMKLLAKSQNFELALQKREAIETLKGKMEKQVVDTFKNKNQDFIAFKKTEDGVRLLVLPFRRGTLLGKKLFSFDSKLVSTDIVEDFLLEYYSQNVPPHEIVLSEPIARADEIMIVLSDSAGYPVAVRWNPSADAKRMLDIAKKNLEYALNPTADPLVELKTRLFLPKTPKRIECFDISHMGGSETVASMVVFENGKPNKANYRKFRILTAQPGDDYAAMFEVLDRRYGGSLSKDLPLPDLVVVDGGKGQLSTALMVFRKMNLSLPVIGLAKRNEEIFVPIRSTAIALDRSSPGLRVLTNLRDEAHRFANVYRKNRMKKRIPK</sequence>
<reference evidence="9" key="1">
    <citation type="submission" date="2021-03" db="EMBL/GenBank/DDBJ databases">
        <authorList>
            <person name="Jaffe A."/>
        </authorList>
    </citation>
    <scope>NUCLEOTIDE SEQUENCE</scope>
    <source>
        <strain evidence="9">RIFCSPLOWO2_01_FULL_AR10_48_17</strain>
    </source>
</reference>
<dbReference type="AlphaFoldDB" id="A0A8T4LB79"/>
<dbReference type="GO" id="GO:0009381">
    <property type="term" value="F:excinuclease ABC activity"/>
    <property type="evidence" value="ECO:0007669"/>
    <property type="project" value="InterPro"/>
</dbReference>
<dbReference type="PROSITE" id="PS50164">
    <property type="entry name" value="GIY_YIG"/>
    <property type="match status" value="1"/>
</dbReference>
<dbReference type="SMART" id="SM00465">
    <property type="entry name" value="GIYc"/>
    <property type="match status" value="1"/>
</dbReference>
<dbReference type="Pfam" id="PF01541">
    <property type="entry name" value="GIY-YIG"/>
    <property type="match status" value="1"/>
</dbReference>
<dbReference type="InterPro" id="IPR004791">
    <property type="entry name" value="UvrC"/>
</dbReference>
<keyword evidence="4" id="KW-0267">Excision nuclease</keyword>
<dbReference type="InterPro" id="IPR001943">
    <property type="entry name" value="UVR_dom"/>
</dbReference>
<dbReference type="InterPro" id="IPR050066">
    <property type="entry name" value="UvrABC_protein_C"/>
</dbReference>
<dbReference type="InterPro" id="IPR035901">
    <property type="entry name" value="GIY-YIG_endonuc_sf"/>
</dbReference>
<dbReference type="CDD" id="cd10434">
    <property type="entry name" value="GIY-YIG_UvrC_Cho"/>
    <property type="match status" value="1"/>
</dbReference>
<accession>A0A8T4LB79</accession>
<dbReference type="InterPro" id="IPR047296">
    <property type="entry name" value="GIY-YIG_UvrC_Cho"/>
</dbReference>
<dbReference type="FunFam" id="3.40.1440.10:FF:000001">
    <property type="entry name" value="UvrABC system protein C"/>
    <property type="match status" value="1"/>
</dbReference>
<dbReference type="PANTHER" id="PTHR30562:SF1">
    <property type="entry name" value="UVRABC SYSTEM PROTEIN C"/>
    <property type="match status" value="1"/>
</dbReference>
<evidence type="ECO:0000256" key="1">
    <source>
        <dbReference type="ARBA" id="ARBA00022490"/>
    </source>
</evidence>
<reference evidence="9" key="2">
    <citation type="submission" date="2021-05" db="EMBL/GenBank/DDBJ databases">
        <title>Protein family content uncovers lineage relationships and bacterial pathway maintenance mechanisms in DPANN archaea.</title>
        <authorList>
            <person name="Castelle C.J."/>
            <person name="Meheust R."/>
            <person name="Jaffe A.L."/>
            <person name="Seitz K."/>
            <person name="Gong X."/>
            <person name="Baker B.J."/>
            <person name="Banfield J.F."/>
        </authorList>
    </citation>
    <scope>NUCLEOTIDE SEQUENCE</scope>
    <source>
        <strain evidence="9">RIFCSPLOWO2_01_FULL_AR10_48_17</strain>
    </source>
</reference>
<evidence type="ECO:0000259" key="6">
    <source>
        <dbReference type="PROSITE" id="PS50151"/>
    </source>
</evidence>
<keyword evidence="2" id="KW-0227">DNA damage</keyword>
<dbReference type="SUPFAM" id="SSF82771">
    <property type="entry name" value="GIY-YIG endonuclease"/>
    <property type="match status" value="1"/>
</dbReference>
<feature type="domain" description="GIY-YIG" evidence="7">
    <location>
        <begin position="10"/>
        <end position="88"/>
    </location>
</feature>
<dbReference type="Gene3D" id="3.30.420.340">
    <property type="entry name" value="UvrC, RNAse H endonuclease domain"/>
    <property type="match status" value="1"/>
</dbReference>
<evidence type="ECO:0000256" key="4">
    <source>
        <dbReference type="ARBA" id="ARBA00022881"/>
    </source>
</evidence>
<evidence type="ECO:0000313" key="10">
    <source>
        <dbReference type="Proteomes" id="UP000675968"/>
    </source>
</evidence>
<dbReference type="InterPro" id="IPR000305">
    <property type="entry name" value="GIY-YIG_endonuc"/>
</dbReference>
<dbReference type="SUPFAM" id="SSF46600">
    <property type="entry name" value="C-terminal UvrC-binding domain of UvrB"/>
    <property type="match status" value="1"/>
</dbReference>
<organism evidence="9 10">
    <name type="scientific">Candidatus Iainarchaeum sp</name>
    <dbReference type="NCBI Taxonomy" id="3101447"/>
    <lineage>
        <taxon>Archaea</taxon>
        <taxon>Candidatus Iainarchaeota</taxon>
        <taxon>Candidatus Iainarchaeia</taxon>
        <taxon>Candidatus Iainarchaeales</taxon>
        <taxon>Candidatus Iainarchaeaceae</taxon>
        <taxon>Candidatus Iainarchaeum</taxon>
    </lineage>
</organism>
<feature type="domain" description="UVR" evidence="6">
    <location>
        <begin position="196"/>
        <end position="231"/>
    </location>
</feature>
<gene>
    <name evidence="9" type="primary">uvrC</name>
    <name evidence="9" type="ORF">J4215_05250</name>
</gene>
<dbReference type="EMBL" id="JAGVWC010000011">
    <property type="protein sequence ID" value="MBS3061960.1"/>
    <property type="molecule type" value="Genomic_DNA"/>
</dbReference>
<comment type="caution">
    <text evidence="9">The sequence shown here is derived from an EMBL/GenBank/DDBJ whole genome shotgun (WGS) entry which is preliminary data.</text>
</comment>
<evidence type="ECO:0000256" key="3">
    <source>
        <dbReference type="ARBA" id="ARBA00022769"/>
    </source>
</evidence>
<keyword evidence="1" id="KW-0963">Cytoplasm</keyword>
<keyword evidence="3" id="KW-0228">DNA excision</keyword>
<dbReference type="Gene3D" id="3.40.1440.10">
    <property type="entry name" value="GIY-YIG endonuclease"/>
    <property type="match status" value="1"/>
</dbReference>
<protein>
    <submittedName>
        <fullName evidence="9">Excinuclease ABC subunit UvrC</fullName>
        <ecNumber evidence="9">3.1.25.-</ecNumber>
    </submittedName>
</protein>
<evidence type="ECO:0000259" key="8">
    <source>
        <dbReference type="PROSITE" id="PS50165"/>
    </source>
</evidence>
<dbReference type="InterPro" id="IPR001162">
    <property type="entry name" value="UvrC_RNase_H_dom"/>
</dbReference>
<evidence type="ECO:0000256" key="2">
    <source>
        <dbReference type="ARBA" id="ARBA00022763"/>
    </source>
</evidence>
<dbReference type="PANTHER" id="PTHR30562">
    <property type="entry name" value="UVRC/OXIDOREDUCTASE"/>
    <property type="match status" value="1"/>
</dbReference>
<dbReference type="Proteomes" id="UP000675968">
    <property type="component" value="Unassembled WGS sequence"/>
</dbReference>
<evidence type="ECO:0000259" key="7">
    <source>
        <dbReference type="PROSITE" id="PS50164"/>
    </source>
</evidence>
<evidence type="ECO:0000313" key="9">
    <source>
        <dbReference type="EMBL" id="MBS3061960.1"/>
    </source>
</evidence>
<keyword evidence="9" id="KW-0378">Hydrolase</keyword>
<keyword evidence="5" id="KW-0234">DNA repair</keyword>
<dbReference type="Pfam" id="PF22920">
    <property type="entry name" value="UvrC_RNaseH"/>
    <property type="match status" value="1"/>
</dbReference>
<dbReference type="PROSITE" id="PS50165">
    <property type="entry name" value="UVRC"/>
    <property type="match status" value="1"/>
</dbReference>
<dbReference type="InterPro" id="IPR036876">
    <property type="entry name" value="UVR_dom_sf"/>
</dbReference>
<dbReference type="EC" id="3.1.25.-" evidence="9"/>
<dbReference type="Pfam" id="PF08459">
    <property type="entry name" value="UvrC_RNaseH_dom"/>
    <property type="match status" value="1"/>
</dbReference>
<name>A0A8T4LB79_9ARCH</name>
<dbReference type="GO" id="GO:0006289">
    <property type="term" value="P:nucleotide-excision repair"/>
    <property type="evidence" value="ECO:0007669"/>
    <property type="project" value="InterPro"/>
</dbReference>